<accession>A0A917FU88</accession>
<dbReference type="EMBL" id="BMGR01000007">
    <property type="protein sequence ID" value="GGG05736.1"/>
    <property type="molecule type" value="Genomic_DNA"/>
</dbReference>
<dbReference type="Proteomes" id="UP000644756">
    <property type="component" value="Unassembled WGS sequence"/>
</dbReference>
<dbReference type="PANTHER" id="PTHR42951">
    <property type="entry name" value="METALLO-BETA-LACTAMASE DOMAIN-CONTAINING"/>
    <property type="match status" value="1"/>
</dbReference>
<keyword evidence="6" id="KW-1185">Reference proteome</keyword>
<feature type="domain" description="Metallo-beta-lactamase" evidence="4">
    <location>
        <begin position="39"/>
        <end position="250"/>
    </location>
</feature>
<reference evidence="5" key="1">
    <citation type="journal article" date="2014" name="Int. J. Syst. Evol. Microbiol.">
        <title>Complete genome sequence of Corynebacterium casei LMG S-19264T (=DSM 44701T), isolated from a smear-ripened cheese.</title>
        <authorList>
            <consortium name="US DOE Joint Genome Institute (JGI-PGF)"/>
            <person name="Walter F."/>
            <person name="Albersmeier A."/>
            <person name="Kalinowski J."/>
            <person name="Ruckert C."/>
        </authorList>
    </citation>
    <scope>NUCLEOTIDE SEQUENCE</scope>
    <source>
        <strain evidence="5">CGMCC 1.12987</strain>
    </source>
</reference>
<evidence type="ECO:0000256" key="3">
    <source>
        <dbReference type="ARBA" id="ARBA00048505"/>
    </source>
</evidence>
<evidence type="ECO:0000256" key="1">
    <source>
        <dbReference type="ARBA" id="ARBA00034221"/>
    </source>
</evidence>
<organism evidence="5 6">
    <name type="scientific">Paenibacillus abyssi</name>
    <dbReference type="NCBI Taxonomy" id="1340531"/>
    <lineage>
        <taxon>Bacteria</taxon>
        <taxon>Bacillati</taxon>
        <taxon>Bacillota</taxon>
        <taxon>Bacilli</taxon>
        <taxon>Bacillales</taxon>
        <taxon>Paenibacillaceae</taxon>
        <taxon>Paenibacillus</taxon>
    </lineage>
</organism>
<dbReference type="InterPro" id="IPR001279">
    <property type="entry name" value="Metallo-B-lactamas"/>
</dbReference>
<evidence type="ECO:0000313" key="6">
    <source>
        <dbReference type="Proteomes" id="UP000644756"/>
    </source>
</evidence>
<proteinExistence type="predicted"/>
<dbReference type="SUPFAM" id="SSF56281">
    <property type="entry name" value="Metallo-hydrolase/oxidoreductase"/>
    <property type="match status" value="1"/>
</dbReference>
<dbReference type="InterPro" id="IPR036866">
    <property type="entry name" value="RibonucZ/Hydroxyglut_hydro"/>
</dbReference>
<dbReference type="SMART" id="SM00849">
    <property type="entry name" value="Lactamase_B"/>
    <property type="match status" value="1"/>
</dbReference>
<dbReference type="Pfam" id="PF00753">
    <property type="entry name" value="Lactamase_B"/>
    <property type="match status" value="1"/>
</dbReference>
<comment type="catalytic activity">
    <reaction evidence="3">
        <text>3',5'-cyclic UMP + H2O = UMP + H(+)</text>
        <dbReference type="Rhea" id="RHEA:70575"/>
        <dbReference type="ChEBI" id="CHEBI:15377"/>
        <dbReference type="ChEBI" id="CHEBI:15378"/>
        <dbReference type="ChEBI" id="CHEBI:57865"/>
        <dbReference type="ChEBI" id="CHEBI:184387"/>
    </reaction>
    <physiologicalReaction direction="left-to-right" evidence="3">
        <dbReference type="Rhea" id="RHEA:70576"/>
    </physiologicalReaction>
</comment>
<dbReference type="CDD" id="cd07721">
    <property type="entry name" value="yflN-like_MBL-fold"/>
    <property type="match status" value="1"/>
</dbReference>
<reference evidence="5" key="2">
    <citation type="submission" date="2020-09" db="EMBL/GenBank/DDBJ databases">
        <authorList>
            <person name="Sun Q."/>
            <person name="Zhou Y."/>
        </authorList>
    </citation>
    <scope>NUCLEOTIDE SEQUENCE</scope>
    <source>
        <strain evidence="5">CGMCC 1.12987</strain>
    </source>
</reference>
<dbReference type="PANTHER" id="PTHR42951:SF17">
    <property type="entry name" value="METALLO-BETA-LACTAMASE DOMAIN-CONTAINING PROTEIN"/>
    <property type="match status" value="1"/>
</dbReference>
<sequence>MMEKEMAYGTDYKYIPATSIESGRGHEVASDIFCQTIQIVNICFVGHPNHQDKWVLVDAGMPKSADDIISAAEERFGRKSRPQAIVLTHGHFDHVGAIIELINHWKVPVYAHELELPYLTGKLEYPEPDPSVGGGLVARMSPIFPNEPIDLGNHAKQLPSDGSVPGMPGWHWIHTPGHTPGHISLFREGDRSLIAGDAFVTVKQESLYKVITQEQEISGPPKYFTTDWQAAKESVAKLEALMPSAAVTGHGMPMEGQILLDSLQQLVSEFDRIAVPDHGIYVDEVKH</sequence>
<dbReference type="InterPro" id="IPR050855">
    <property type="entry name" value="NDM-1-like"/>
</dbReference>
<gene>
    <name evidence="5" type="ORF">GCM10010916_23440</name>
</gene>
<name>A0A917FU88_9BACL</name>
<protein>
    <submittedName>
        <fullName evidence="5">MBL fold metallo-hydrolase</fullName>
    </submittedName>
</protein>
<evidence type="ECO:0000259" key="4">
    <source>
        <dbReference type="SMART" id="SM00849"/>
    </source>
</evidence>
<comment type="catalytic activity">
    <reaction evidence="1">
        <text>3',5'-cyclic CMP + H2O = CMP + H(+)</text>
        <dbReference type="Rhea" id="RHEA:72675"/>
        <dbReference type="ChEBI" id="CHEBI:15377"/>
        <dbReference type="ChEBI" id="CHEBI:15378"/>
        <dbReference type="ChEBI" id="CHEBI:58003"/>
        <dbReference type="ChEBI" id="CHEBI:60377"/>
    </reaction>
    <physiologicalReaction direction="left-to-right" evidence="1">
        <dbReference type="Rhea" id="RHEA:72676"/>
    </physiologicalReaction>
</comment>
<evidence type="ECO:0000313" key="5">
    <source>
        <dbReference type="EMBL" id="GGG05736.1"/>
    </source>
</evidence>
<dbReference type="Gene3D" id="3.60.15.10">
    <property type="entry name" value="Ribonuclease Z/Hydroxyacylglutathione hydrolase-like"/>
    <property type="match status" value="1"/>
</dbReference>
<comment type="function">
    <text evidence="2">Counteracts the endogenous Pycsar antiviral defense system. Phosphodiesterase that enables metal-dependent hydrolysis of host cyclic nucleotide Pycsar defense signals such as cCMP and cUMP.</text>
</comment>
<dbReference type="AlphaFoldDB" id="A0A917FU88"/>
<comment type="caution">
    <text evidence="5">The sequence shown here is derived from an EMBL/GenBank/DDBJ whole genome shotgun (WGS) entry which is preliminary data.</text>
</comment>
<evidence type="ECO:0000256" key="2">
    <source>
        <dbReference type="ARBA" id="ARBA00034301"/>
    </source>
</evidence>